<organism evidence="5 6">
    <name type="scientific">Entamoeba nuttalli</name>
    <dbReference type="NCBI Taxonomy" id="412467"/>
    <lineage>
        <taxon>Eukaryota</taxon>
        <taxon>Amoebozoa</taxon>
        <taxon>Evosea</taxon>
        <taxon>Archamoebae</taxon>
        <taxon>Mastigamoebida</taxon>
        <taxon>Entamoebidae</taxon>
        <taxon>Entamoeba</taxon>
    </lineage>
</organism>
<reference evidence="5 6" key="1">
    <citation type="journal article" date="2019" name="PLoS Negl. Trop. Dis.">
        <title>Whole genome sequencing of Entamoeba nuttalli reveals mammalian host-related molecular signatures and a novel octapeptide-repeat surface protein.</title>
        <authorList>
            <person name="Tanaka M."/>
            <person name="Makiuchi T."/>
            <person name="Komiyama T."/>
            <person name="Shiina T."/>
            <person name="Osaki K."/>
            <person name="Tachibana H."/>
        </authorList>
    </citation>
    <scope>NUCLEOTIDE SEQUENCE [LARGE SCALE GENOMIC DNA]</scope>
    <source>
        <strain evidence="5 6">P19-061405</strain>
    </source>
</reference>
<dbReference type="PANTHER" id="PTHR43320">
    <property type="entry name" value="SUGAR KINASE"/>
    <property type="match status" value="1"/>
</dbReference>
<dbReference type="Proteomes" id="UP001628156">
    <property type="component" value="Unassembled WGS sequence"/>
</dbReference>
<dbReference type="InterPro" id="IPR029056">
    <property type="entry name" value="Ribokinase-like"/>
</dbReference>
<evidence type="ECO:0000259" key="4">
    <source>
        <dbReference type="Pfam" id="PF00294"/>
    </source>
</evidence>
<dbReference type="InterPro" id="IPR011611">
    <property type="entry name" value="PfkB_dom"/>
</dbReference>
<evidence type="ECO:0000256" key="3">
    <source>
        <dbReference type="ARBA" id="ARBA00022777"/>
    </source>
</evidence>
<protein>
    <recommendedName>
        <fullName evidence="4">Carbohydrate kinase PfkB domain-containing protein</fullName>
    </recommendedName>
</protein>
<accession>A0ABQ0DWC3</accession>
<evidence type="ECO:0000256" key="2">
    <source>
        <dbReference type="ARBA" id="ARBA00022679"/>
    </source>
</evidence>
<dbReference type="PANTHER" id="PTHR43320:SF3">
    <property type="entry name" value="CARBOHYDRATE KINASE PFKB DOMAIN-CONTAINING PROTEIN"/>
    <property type="match status" value="1"/>
</dbReference>
<comment type="caution">
    <text evidence="5">The sequence shown here is derived from an EMBL/GenBank/DDBJ whole genome shotgun (WGS) entry which is preliminary data.</text>
</comment>
<dbReference type="SUPFAM" id="SSF53613">
    <property type="entry name" value="Ribokinase-like"/>
    <property type="match status" value="1"/>
</dbReference>
<dbReference type="Pfam" id="PF00294">
    <property type="entry name" value="PfkB"/>
    <property type="match status" value="1"/>
</dbReference>
<evidence type="ECO:0000313" key="5">
    <source>
        <dbReference type="EMBL" id="GAB1227153.1"/>
    </source>
</evidence>
<feature type="domain" description="Carbohydrate kinase PfkB" evidence="4">
    <location>
        <begin position="56"/>
        <end position="311"/>
    </location>
</feature>
<keyword evidence="2" id="KW-0808">Transferase</keyword>
<name>A0ABQ0DWC3_9EUKA</name>
<dbReference type="CDD" id="cd01168">
    <property type="entry name" value="adenosine_kinase"/>
    <property type="match status" value="1"/>
</dbReference>
<evidence type="ECO:0000313" key="6">
    <source>
        <dbReference type="Proteomes" id="UP001628156"/>
    </source>
</evidence>
<dbReference type="EMBL" id="BAAFRS010000324">
    <property type="protein sequence ID" value="GAB1227153.1"/>
    <property type="molecule type" value="Genomic_DNA"/>
</dbReference>
<proteinExistence type="inferred from homology"/>
<comment type="similarity">
    <text evidence="1">Belongs to the carbohydrate kinase PfkB family.</text>
</comment>
<gene>
    <name evidence="5" type="ORF">ENUP19_0324G0013</name>
</gene>
<dbReference type="InterPro" id="IPR052700">
    <property type="entry name" value="Carb_kinase_PfkB-like"/>
</dbReference>
<sequence>MAKVLGIGNALLDLLMTVPDDVLNELELAKGSMEMITEEKNKRILEVTKQYPKMVVSGGSASNCIHAIAHLGGDCTFQGKIGKDANGEAFSEDCKKSGITPKLTVTDLATGCANTFVTADGERTFGTFLGAACTLGVDDIKSDIMKGMKLLHTEGYLIFNTDMFRKMMQTAKAEGVTISLDAGSFNIINDFKSFFDELLKDYVDIIFCNEEESEALTGLSDPYQAIDALAKLVKVPVVKLGKNGSLVKVDGKTVKVDIFKADKIVDTTGAGDSYAGTFLAGWLRGIPEDKCAKAASFISSKVIQKMGAKLTEEQWAEYKVEVEKIFA</sequence>
<evidence type="ECO:0000256" key="1">
    <source>
        <dbReference type="ARBA" id="ARBA00010688"/>
    </source>
</evidence>
<keyword evidence="3" id="KW-0418">Kinase</keyword>
<keyword evidence="6" id="KW-1185">Reference proteome</keyword>
<dbReference type="Gene3D" id="3.40.1190.20">
    <property type="match status" value="1"/>
</dbReference>